<feature type="transmembrane region" description="Helical" evidence="1">
    <location>
        <begin position="80"/>
        <end position="100"/>
    </location>
</feature>
<keyword evidence="1" id="KW-0812">Transmembrane</keyword>
<feature type="transmembrane region" description="Helical" evidence="1">
    <location>
        <begin position="297"/>
        <end position="317"/>
    </location>
</feature>
<comment type="caution">
    <text evidence="2">The sequence shown here is derived from an EMBL/GenBank/DDBJ whole genome shotgun (WGS) entry which is preliminary data.</text>
</comment>
<dbReference type="EMBL" id="JACHLP010000005">
    <property type="protein sequence ID" value="MBB4844230.1"/>
    <property type="molecule type" value="Genomic_DNA"/>
</dbReference>
<reference evidence="2 3" key="1">
    <citation type="submission" date="2020-08" db="EMBL/GenBank/DDBJ databases">
        <title>Functional genomics of gut bacteria from endangered species of beetles.</title>
        <authorList>
            <person name="Carlos-Shanley C."/>
        </authorList>
    </citation>
    <scope>NUCLEOTIDE SEQUENCE [LARGE SCALE GENOMIC DNA]</scope>
    <source>
        <strain evidence="2 3">S00239</strain>
    </source>
</reference>
<gene>
    <name evidence="2" type="ORF">HNP55_002766</name>
</gene>
<dbReference type="AlphaFoldDB" id="A0A840L7Q9"/>
<feature type="transmembrane region" description="Helical" evidence="1">
    <location>
        <begin position="168"/>
        <end position="192"/>
    </location>
</feature>
<evidence type="ECO:0000313" key="3">
    <source>
        <dbReference type="Proteomes" id="UP000562027"/>
    </source>
</evidence>
<feature type="transmembrane region" description="Helical" evidence="1">
    <location>
        <begin position="140"/>
        <end position="162"/>
    </location>
</feature>
<dbReference type="InterPro" id="IPR010266">
    <property type="entry name" value="NnrS"/>
</dbReference>
<sequence>MASPHRPFFSAAAAVWLGAAGFWAWQLLPAAPHTELLLPANLLHGWSMGLGFMPLFIAGFALTTVPRWLGLAAPPAWPSFWPRAWLAVLGWALLLAGAALGERGMAVLGAALPALVLGNASLLIWAACRQPGARRSGHARGLALGLLVLALCQALAALALLAEQRLPLRLAIHAGLSLGVAGVFALALQRLTPFLHQDGRRQPLLLLALLSGLGLRAALGLAALLGYPPPMLLAWPAAAALLGLGLWLWRDAWAPELAAARRTPLVAQLHLGYLWLGLSFLLEAAALAAAASGRPGLLGLAPLHAMSLGFMCTTLLAMASRVSAVQQGRSVAVDRPLWAMQALLQATILIRLAADVGAQRGPLLALAGAVFALLALCWAGRYGPWLLNPPQPKESNR</sequence>
<organism evidence="2 3">
    <name type="scientific">Roseateles oligotrophus</name>
    <dbReference type="NCBI Taxonomy" id="1769250"/>
    <lineage>
        <taxon>Bacteria</taxon>
        <taxon>Pseudomonadati</taxon>
        <taxon>Pseudomonadota</taxon>
        <taxon>Betaproteobacteria</taxon>
        <taxon>Burkholderiales</taxon>
        <taxon>Sphaerotilaceae</taxon>
        <taxon>Roseateles</taxon>
    </lineage>
</organism>
<dbReference type="Pfam" id="PF05940">
    <property type="entry name" value="NnrS"/>
    <property type="match status" value="1"/>
</dbReference>
<accession>A0A840L7Q9</accession>
<evidence type="ECO:0000256" key="1">
    <source>
        <dbReference type="SAM" id="Phobius"/>
    </source>
</evidence>
<feature type="transmembrane region" description="Helical" evidence="1">
    <location>
        <begin position="106"/>
        <end position="128"/>
    </location>
</feature>
<keyword evidence="1" id="KW-1133">Transmembrane helix</keyword>
<keyword evidence="1" id="KW-0472">Membrane</keyword>
<feature type="transmembrane region" description="Helical" evidence="1">
    <location>
        <begin position="48"/>
        <end position="68"/>
    </location>
</feature>
<dbReference type="Proteomes" id="UP000562027">
    <property type="component" value="Unassembled WGS sequence"/>
</dbReference>
<proteinExistence type="predicted"/>
<feature type="transmembrane region" description="Helical" evidence="1">
    <location>
        <begin position="271"/>
        <end position="291"/>
    </location>
</feature>
<name>A0A840L7Q9_9BURK</name>
<feature type="transmembrane region" description="Helical" evidence="1">
    <location>
        <begin position="360"/>
        <end position="379"/>
    </location>
</feature>
<feature type="transmembrane region" description="Helical" evidence="1">
    <location>
        <begin position="233"/>
        <end position="250"/>
    </location>
</feature>
<keyword evidence="3" id="KW-1185">Reference proteome</keyword>
<feature type="transmembrane region" description="Helical" evidence="1">
    <location>
        <begin position="204"/>
        <end position="227"/>
    </location>
</feature>
<protein>
    <submittedName>
        <fullName evidence="2">Uncharacterized protein involved in response to NO</fullName>
    </submittedName>
</protein>
<dbReference type="RefSeq" id="WP_184300310.1">
    <property type="nucleotide sequence ID" value="NZ_JACHLP010000005.1"/>
</dbReference>
<evidence type="ECO:0000313" key="2">
    <source>
        <dbReference type="EMBL" id="MBB4844230.1"/>
    </source>
</evidence>